<name>A0ABU1J7V8_9MICC</name>
<dbReference type="EMBL" id="JAVDQF010000001">
    <property type="protein sequence ID" value="MDR6268503.1"/>
    <property type="molecule type" value="Genomic_DNA"/>
</dbReference>
<organism evidence="2 3">
    <name type="scientific">Arthrobacter russicus</name>
    <dbReference type="NCBI Taxonomy" id="172040"/>
    <lineage>
        <taxon>Bacteria</taxon>
        <taxon>Bacillati</taxon>
        <taxon>Actinomycetota</taxon>
        <taxon>Actinomycetes</taxon>
        <taxon>Micrococcales</taxon>
        <taxon>Micrococcaceae</taxon>
        <taxon>Arthrobacter</taxon>
    </lineage>
</organism>
<dbReference type="RefSeq" id="WP_309796176.1">
    <property type="nucleotide sequence ID" value="NZ_BAAAHY010000006.1"/>
</dbReference>
<accession>A0ABU1J7V8</accession>
<keyword evidence="1" id="KW-1133">Transmembrane helix</keyword>
<feature type="transmembrane region" description="Helical" evidence="1">
    <location>
        <begin position="25"/>
        <end position="46"/>
    </location>
</feature>
<evidence type="ECO:0000313" key="3">
    <source>
        <dbReference type="Proteomes" id="UP001185069"/>
    </source>
</evidence>
<gene>
    <name evidence="2" type="ORF">JOE69_000741</name>
</gene>
<feature type="transmembrane region" description="Helical" evidence="1">
    <location>
        <begin position="58"/>
        <end position="84"/>
    </location>
</feature>
<feature type="transmembrane region" description="Helical" evidence="1">
    <location>
        <begin position="96"/>
        <end position="116"/>
    </location>
</feature>
<evidence type="ECO:0000256" key="1">
    <source>
        <dbReference type="SAM" id="Phobius"/>
    </source>
</evidence>
<dbReference type="Proteomes" id="UP001185069">
    <property type="component" value="Unassembled WGS sequence"/>
</dbReference>
<keyword evidence="3" id="KW-1185">Reference proteome</keyword>
<feature type="transmembrane region" description="Helical" evidence="1">
    <location>
        <begin position="136"/>
        <end position="156"/>
    </location>
</feature>
<proteinExistence type="predicted"/>
<evidence type="ECO:0000313" key="2">
    <source>
        <dbReference type="EMBL" id="MDR6268503.1"/>
    </source>
</evidence>
<keyword evidence="1" id="KW-0472">Membrane</keyword>
<reference evidence="2 3" key="1">
    <citation type="submission" date="2023-07" db="EMBL/GenBank/DDBJ databases">
        <title>Sequencing the genomes of 1000 actinobacteria strains.</title>
        <authorList>
            <person name="Klenk H.-P."/>
        </authorList>
    </citation>
    <scope>NUCLEOTIDE SEQUENCE [LARGE SCALE GENOMIC DNA]</scope>
    <source>
        <strain evidence="2 3">DSM 14555</strain>
    </source>
</reference>
<keyword evidence="1" id="KW-0812">Transmembrane</keyword>
<protein>
    <submittedName>
        <fullName evidence="2">Uncharacterized protein</fullName>
    </submittedName>
</protein>
<sequence>MEPIEPSPGAGGAVDRMPGTVRAAVLLMALGAMQSLLWLWLLFPLYLPDGFLDPGDWFWSLVLFAILPAVLPAGLWTAMAVATAIGWRRVRGVSSLLAGANFLALLAGFLVISLMIGMSYAPEGSNPFQQAGSVQALSIPLADLLISATALILVWTRSARPYLLRR</sequence>
<comment type="caution">
    <text evidence="2">The sequence shown here is derived from an EMBL/GenBank/DDBJ whole genome shotgun (WGS) entry which is preliminary data.</text>
</comment>